<dbReference type="PANTHER" id="PTHR36766:SF73">
    <property type="entry name" value="NB-ARC DOMAIN-CONTAINING PROTEIN"/>
    <property type="match status" value="1"/>
</dbReference>
<dbReference type="SUPFAM" id="SSF52540">
    <property type="entry name" value="P-loop containing nucleoside triphosphate hydrolases"/>
    <property type="match status" value="1"/>
</dbReference>
<dbReference type="PANTHER" id="PTHR36766">
    <property type="entry name" value="PLANT BROAD-SPECTRUM MILDEW RESISTANCE PROTEIN RPW8"/>
    <property type="match status" value="1"/>
</dbReference>
<dbReference type="Pfam" id="PF00931">
    <property type="entry name" value="NB-ARC"/>
    <property type="match status" value="1"/>
</dbReference>
<dbReference type="Gene3D" id="3.80.10.10">
    <property type="entry name" value="Ribonuclease Inhibitor"/>
    <property type="match status" value="1"/>
</dbReference>
<name>A0A811RLH7_9POAL</name>
<feature type="region of interest" description="Disordered" evidence="1">
    <location>
        <begin position="1"/>
        <end position="20"/>
    </location>
</feature>
<dbReference type="Proteomes" id="UP000604825">
    <property type="component" value="Unassembled WGS sequence"/>
</dbReference>
<dbReference type="EMBL" id="CAJGYO010000016">
    <property type="protein sequence ID" value="CAD6271323.1"/>
    <property type="molecule type" value="Genomic_DNA"/>
</dbReference>
<dbReference type="PRINTS" id="PR00364">
    <property type="entry name" value="DISEASERSIST"/>
</dbReference>
<dbReference type="InterPro" id="IPR027417">
    <property type="entry name" value="P-loop_NTPase"/>
</dbReference>
<reference evidence="3" key="1">
    <citation type="submission" date="2020-10" db="EMBL/GenBank/DDBJ databases">
        <authorList>
            <person name="Han B."/>
            <person name="Lu T."/>
            <person name="Zhao Q."/>
            <person name="Huang X."/>
            <person name="Zhao Y."/>
        </authorList>
    </citation>
    <scope>NUCLEOTIDE SEQUENCE</scope>
</reference>
<keyword evidence="4" id="KW-1185">Reference proteome</keyword>
<proteinExistence type="predicted"/>
<gene>
    <name evidence="3" type="ORF">NCGR_LOCUS54609</name>
</gene>
<dbReference type="InterPro" id="IPR032675">
    <property type="entry name" value="LRR_dom_sf"/>
</dbReference>
<evidence type="ECO:0000313" key="3">
    <source>
        <dbReference type="EMBL" id="CAD6271323.1"/>
    </source>
</evidence>
<dbReference type="AlphaFoldDB" id="A0A811RLH7"/>
<organism evidence="3 4">
    <name type="scientific">Miscanthus lutarioriparius</name>
    <dbReference type="NCBI Taxonomy" id="422564"/>
    <lineage>
        <taxon>Eukaryota</taxon>
        <taxon>Viridiplantae</taxon>
        <taxon>Streptophyta</taxon>
        <taxon>Embryophyta</taxon>
        <taxon>Tracheophyta</taxon>
        <taxon>Spermatophyta</taxon>
        <taxon>Magnoliopsida</taxon>
        <taxon>Liliopsida</taxon>
        <taxon>Poales</taxon>
        <taxon>Poaceae</taxon>
        <taxon>PACMAD clade</taxon>
        <taxon>Panicoideae</taxon>
        <taxon>Andropogonodae</taxon>
        <taxon>Andropogoneae</taxon>
        <taxon>Saccharinae</taxon>
        <taxon>Miscanthus</taxon>
    </lineage>
</organism>
<protein>
    <recommendedName>
        <fullName evidence="2">NB-ARC domain-containing protein</fullName>
    </recommendedName>
</protein>
<dbReference type="OrthoDB" id="72369at2759"/>
<dbReference type="GO" id="GO:0043531">
    <property type="term" value="F:ADP binding"/>
    <property type="evidence" value="ECO:0007669"/>
    <property type="project" value="InterPro"/>
</dbReference>
<evidence type="ECO:0000313" key="4">
    <source>
        <dbReference type="Proteomes" id="UP000604825"/>
    </source>
</evidence>
<accession>A0A811RLH7</accession>
<evidence type="ECO:0000259" key="2">
    <source>
        <dbReference type="Pfam" id="PF00931"/>
    </source>
</evidence>
<sequence>MAPGVGDADEGEFAHSQNDEMRMCGLAGDDEEDNVREDCAELFGRSAVDPLPCDQDAVPVHGEGANPDADGGDSECSGVRQIHGMVLDVGLSQSEEGPHHPGLSPGPGHTASVWNAAQLGYTVSDYSALARQPSVLLPPPFTITMAQIDLMEVAEATSVESAILWQVQTILEALLPTGELDAWLHGVGLAGAIGELKSEVERMKTVINGVKVRAVGNKPLAAPSLVSRSSSAIVHEGMVGDGAEQVDASANTVVMLAPAIEPEGMVGDGDNRDGAEHVAASASTAGVPNNNARKNRCKERDYFNITPSVNGEPARAKCIDCGTQVAFSYGTSVLRKHRNSASCKKKRATIEEAPNCPSFGDRVQSAAIISANASEGRKRMRTEGNVATTTHPWDKTKFLERIHKIALDLGSIRGSRPRKLYGRDTEKDFIMRVIEAAKSDIITVLPIVGIVGVGKTALAKLVYNDRHVKHQFERIWVWVSNIFDEVRVIMEILDVITLNGHEGSPRTRESYEGVSNYTKLPEVLKNHMAYQPKKFLLVLDDVNDRMDDSRWKDLLDALVAQRQRFLFSSIFPNGYLFHIDDLVYMWISSGFVKSIEHVETKDSILHHQKYYVMCGIMHEFARLVSRAEFATMDGLECKDVLSTIRHFSILIDSVYHEDECGIILRNGKFEEKLKSISSLVRGLRTLILIGDYDSLFFLSFQTFICSLVNCAHLCYLKLENKWSNEALPISLSNLYHLKVLDARRPVIIDGMSDHVSIRKLVLTKGACCACSPSWSACLQTIRLEDCKGWEILPSLERLSFLTKLKLRNMLRVTELLIPSLKELVLIDMPKLERCFPNSVRDLNSSLRVLEIRRCWVLKAFPLFESCENFEIEKSWLPNVSELTIHGCLHLMVTGLSIQGKENSLSNLTSAPRALSQRNSYRDGASTRRCPSKLLCIPSNIIPSLKKIEIIYCHLTTFQGNKEDISRFISLEELRIVGCDELISSLVHEDEIDDQANGRWLLPCSLGVLDIRDASLGTLQPCFPGDLTQSHSTKSVGYLCIEISTAAFLHSPARNEELAFVFELMSVRCNQNNNLIFQTFPTCVKL</sequence>
<dbReference type="SUPFAM" id="SSF52058">
    <property type="entry name" value="L domain-like"/>
    <property type="match status" value="1"/>
</dbReference>
<dbReference type="InterPro" id="IPR002182">
    <property type="entry name" value="NB-ARC"/>
</dbReference>
<comment type="caution">
    <text evidence="3">The sequence shown here is derived from an EMBL/GenBank/DDBJ whole genome shotgun (WGS) entry which is preliminary data.</text>
</comment>
<evidence type="ECO:0000256" key="1">
    <source>
        <dbReference type="SAM" id="MobiDB-lite"/>
    </source>
</evidence>
<dbReference type="Gene3D" id="3.40.50.300">
    <property type="entry name" value="P-loop containing nucleotide triphosphate hydrolases"/>
    <property type="match status" value="1"/>
</dbReference>
<feature type="domain" description="NB-ARC" evidence="2">
    <location>
        <begin position="439"/>
        <end position="563"/>
    </location>
</feature>